<keyword evidence="4" id="KW-0227">DNA damage</keyword>
<dbReference type="Gene3D" id="3.40.50.300">
    <property type="entry name" value="P-loop containing nucleotide triphosphate hydrolases"/>
    <property type="match status" value="2"/>
</dbReference>
<keyword evidence="12" id="KW-0413">Isomerase</keyword>
<dbReference type="GO" id="GO:0005524">
    <property type="term" value="F:ATP binding"/>
    <property type="evidence" value="ECO:0007669"/>
    <property type="project" value="UniProtKB-UniRule"/>
</dbReference>
<keyword evidence="8 16" id="KW-0067">ATP-binding</keyword>
<evidence type="ECO:0000256" key="2">
    <source>
        <dbReference type="ARBA" id="ARBA00022723"/>
    </source>
</evidence>
<keyword evidence="21" id="KW-1185">Reference proteome</keyword>
<evidence type="ECO:0000256" key="11">
    <source>
        <dbReference type="ARBA" id="ARBA00023204"/>
    </source>
</evidence>
<keyword evidence="2" id="KW-0479">Metal-binding</keyword>
<dbReference type="Gene3D" id="1.10.3170.10">
    <property type="entry name" value="Recbcd, chain B, domain 2"/>
    <property type="match status" value="1"/>
</dbReference>
<keyword evidence="11" id="KW-0234">DNA repair</keyword>
<sequence length="1206" mass="137481">MTHRPTAFDLEKSPLHGRNLIEASAGTGKTYTLAALFVRLILEKGLRVDQILVVTFTEAATEELRDRVRRRLREACDVFADACDDPDPLLAHLHGMSRNPKRDLGRLQEALVSFDQAAIFTIHGFCQRTLQEKAFESGALFNTELVTDQQSLLRETVDDFWRNQFIEAGPQWAAWAQRQGAAPGALYQFARDHHAFDAPEIIPPPQQRTDDESVFEAARCSFERTADTWRDQRESISDLLMNSPALNRGKYRLDWLTNWIADLDQYLAGEDLFPPPEKLEKFSQSIIQTSVKKGEYPLRHSFFEQVEELSEALDDLQQCWRQRLIELRRELLTFVDTELPRRKRKQNIRAFDDLLRDLRQALLKEGGDYLARTLRMRYPAALIDEFQDTDPVQYGIFRSIYPDTSALLFLIGDPKQAIYSFRGADIFAYLQATHEIDHHYTLDTNYRSDGPLVQAVQHLFAHHPRPFWFDQIRLTDVHPAPGRDELSLVHQGAADNASLHLWFMPRGADGKPVAVETAVERIAESVATEIVRLLEEARADRLLLDGREVRPGDIAVLTRKNAQAALVQKCLRARGVPSVLHGSESLFASHEMEELRLVLAAVADPVRDSAVRAALGTEMLGFDGRELEHLAADEDAWNERLDRFVADHDAWARRGFILMANRMLAREGVRERLLAYPDGERRLTNLLHGIELLHRVGLERHLGMEGVLSWLDNQLNEKPTREEYQMRLETDEEAVKLVTIHRSKGLEYPIVFCPFAWEHSRPRSDDSLLFHDQNSGRLTLDLDPEKEGEHYQWTLQENLAENLRLMYVSVTRARNRCYLLWGAINQSESSAPAYLFHTADQTEERALEEQVRMVKGMDDEEMRRHLEKLVAGSGGNLTLTDLPQPDERSWQAPPAEGGSPNCREFRGEIPLDWRIASFSSLVAGQGEERLLPDRDPLVLSAPETGEEDEEPAGGRFDDILYFPRGARPGSCLHEIFEEIDFTRPDDGVTRDVIDRKLRLFGFDPQWGDAVHAMVRRVLGAELPGDFGTVCLGSLSAGDRLAEMEFHFPAGRVSAPGLRQVFASGDLNVEAVSGPLFGGLEFAPVQGFIKGYIDLVFVHDGRYYLVDWKSNHLGNRRVHYHPGALRRTMVRDHYLLQYHLYSVALHRLLRARLPGYEYDRHFGGVYYLFLRGVAPEEMPGAGVYYDRPSPRLLTALDGFLREGEKLT</sequence>
<dbReference type="Proteomes" id="UP000035036">
    <property type="component" value="Chromosome"/>
</dbReference>
<keyword evidence="6 16" id="KW-0347">Helicase</keyword>
<dbReference type="GO" id="GO:0003677">
    <property type="term" value="F:DNA binding"/>
    <property type="evidence" value="ECO:0007669"/>
    <property type="project" value="UniProtKB-KW"/>
</dbReference>
<dbReference type="InterPro" id="IPR027417">
    <property type="entry name" value="P-loop_NTPase"/>
</dbReference>
<dbReference type="GO" id="GO:0009338">
    <property type="term" value="C:exodeoxyribonuclease V complex"/>
    <property type="evidence" value="ECO:0007669"/>
    <property type="project" value="TreeGrafter"/>
</dbReference>
<evidence type="ECO:0000259" key="19">
    <source>
        <dbReference type="PROSITE" id="PS51217"/>
    </source>
</evidence>
<evidence type="ECO:0000256" key="13">
    <source>
        <dbReference type="ARBA" id="ARBA00034617"/>
    </source>
</evidence>
<dbReference type="PANTHER" id="PTHR11070">
    <property type="entry name" value="UVRD / RECB / PCRA DNA HELICASE FAMILY MEMBER"/>
    <property type="match status" value="1"/>
</dbReference>
<evidence type="ECO:0000256" key="1">
    <source>
        <dbReference type="ARBA" id="ARBA00022722"/>
    </source>
</evidence>
<dbReference type="HOGENOM" id="CLU_001114_6_1_7"/>
<evidence type="ECO:0000256" key="8">
    <source>
        <dbReference type="ARBA" id="ARBA00022840"/>
    </source>
</evidence>
<keyword evidence="7" id="KW-0269">Exonuclease</keyword>
<comment type="catalytic activity">
    <reaction evidence="13">
        <text>Couples ATP hydrolysis with the unwinding of duplex DNA by translocating in the 3'-5' direction.</text>
        <dbReference type="EC" id="5.6.2.4"/>
    </reaction>
</comment>
<dbReference type="PANTHER" id="PTHR11070:SF23">
    <property type="entry name" value="RECBCD ENZYME SUBUNIT RECB"/>
    <property type="match status" value="1"/>
</dbReference>
<evidence type="ECO:0000256" key="5">
    <source>
        <dbReference type="ARBA" id="ARBA00022801"/>
    </source>
</evidence>
<dbReference type="AlphaFoldDB" id="A0A0B5FSN0"/>
<dbReference type="InterPro" id="IPR011604">
    <property type="entry name" value="PDDEXK-like_dom_sf"/>
</dbReference>
<dbReference type="PROSITE" id="PS51198">
    <property type="entry name" value="UVRD_HELICASE_ATP_BIND"/>
    <property type="match status" value="1"/>
</dbReference>
<dbReference type="InterPro" id="IPR014017">
    <property type="entry name" value="DNA_helicase_UvrD-like_C"/>
</dbReference>
<dbReference type="PROSITE" id="PS51217">
    <property type="entry name" value="UVRD_HELICASE_CTER"/>
    <property type="match status" value="1"/>
</dbReference>
<evidence type="ECO:0000256" key="7">
    <source>
        <dbReference type="ARBA" id="ARBA00022839"/>
    </source>
</evidence>
<dbReference type="EMBL" id="CP010311">
    <property type="protein sequence ID" value="AJF06596.1"/>
    <property type="molecule type" value="Genomic_DNA"/>
</dbReference>
<dbReference type="EC" id="5.6.2.4" evidence="14"/>
<dbReference type="RefSeq" id="WP_040200293.1">
    <property type="nucleotide sequence ID" value="NZ_CP010311.1"/>
</dbReference>
<dbReference type="SUPFAM" id="SSF52980">
    <property type="entry name" value="Restriction endonuclease-like"/>
    <property type="match status" value="1"/>
</dbReference>
<proteinExistence type="inferred from homology"/>
<keyword evidence="5 16" id="KW-0378">Hydrolase</keyword>
<dbReference type="InterPro" id="IPR000212">
    <property type="entry name" value="DNA_helicase_UvrD/REP"/>
</dbReference>
<name>A0A0B5FSN0_9BACT</name>
<dbReference type="STRING" id="483547.GSUB_08595"/>
<dbReference type="InterPro" id="IPR011335">
    <property type="entry name" value="Restrct_endonuc-II-like"/>
</dbReference>
<dbReference type="GO" id="GO:0016887">
    <property type="term" value="F:ATP hydrolysis activity"/>
    <property type="evidence" value="ECO:0007669"/>
    <property type="project" value="RHEA"/>
</dbReference>
<dbReference type="CDD" id="cd22352">
    <property type="entry name" value="RecB_C-like"/>
    <property type="match status" value="1"/>
</dbReference>
<evidence type="ECO:0000256" key="3">
    <source>
        <dbReference type="ARBA" id="ARBA00022741"/>
    </source>
</evidence>
<dbReference type="Gene3D" id="3.90.320.10">
    <property type="match status" value="1"/>
</dbReference>
<dbReference type="Gene3D" id="1.10.486.10">
    <property type="entry name" value="PCRA, domain 4"/>
    <property type="match status" value="1"/>
</dbReference>
<evidence type="ECO:0000256" key="12">
    <source>
        <dbReference type="ARBA" id="ARBA00023235"/>
    </source>
</evidence>
<keyword evidence="10" id="KW-0238">DNA-binding</keyword>
<feature type="binding site" evidence="16">
    <location>
        <begin position="23"/>
        <end position="30"/>
    </location>
    <ligand>
        <name>ATP</name>
        <dbReference type="ChEBI" id="CHEBI:30616"/>
    </ligand>
</feature>
<dbReference type="NCBIfam" id="TIGR00609">
    <property type="entry name" value="recB"/>
    <property type="match status" value="1"/>
</dbReference>
<dbReference type="Pfam" id="PF00580">
    <property type="entry name" value="UvrD-helicase"/>
    <property type="match status" value="1"/>
</dbReference>
<dbReference type="GO" id="GO:0046872">
    <property type="term" value="F:metal ion binding"/>
    <property type="evidence" value="ECO:0007669"/>
    <property type="project" value="UniProtKB-KW"/>
</dbReference>
<keyword evidence="3 16" id="KW-0547">Nucleotide-binding</keyword>
<dbReference type="Pfam" id="PF13361">
    <property type="entry name" value="UvrD_C"/>
    <property type="match status" value="2"/>
</dbReference>
<dbReference type="OrthoDB" id="9810135at2"/>
<evidence type="ECO:0000256" key="14">
    <source>
        <dbReference type="ARBA" id="ARBA00034808"/>
    </source>
</evidence>
<evidence type="ECO:0000256" key="9">
    <source>
        <dbReference type="ARBA" id="ARBA00022842"/>
    </source>
</evidence>
<feature type="domain" description="UvrD-like helicase ATP-binding" evidence="18">
    <location>
        <begin position="2"/>
        <end position="449"/>
    </location>
</feature>
<dbReference type="KEGG" id="gsb:GSUB_08595"/>
<evidence type="ECO:0000256" key="15">
    <source>
        <dbReference type="ARBA" id="ARBA00048988"/>
    </source>
</evidence>
<dbReference type="GO" id="GO:0005829">
    <property type="term" value="C:cytosol"/>
    <property type="evidence" value="ECO:0007669"/>
    <property type="project" value="TreeGrafter"/>
</dbReference>
<evidence type="ECO:0000256" key="6">
    <source>
        <dbReference type="ARBA" id="ARBA00022806"/>
    </source>
</evidence>
<evidence type="ECO:0000256" key="10">
    <source>
        <dbReference type="ARBA" id="ARBA00023125"/>
    </source>
</evidence>
<evidence type="ECO:0000313" key="20">
    <source>
        <dbReference type="EMBL" id="AJF06596.1"/>
    </source>
</evidence>
<gene>
    <name evidence="20" type="ORF">GSUB_08595</name>
</gene>
<dbReference type="InterPro" id="IPR004586">
    <property type="entry name" value="RecB"/>
</dbReference>
<dbReference type="GO" id="GO:0043138">
    <property type="term" value="F:3'-5' DNA helicase activity"/>
    <property type="evidence" value="ECO:0007669"/>
    <property type="project" value="UniProtKB-EC"/>
</dbReference>
<dbReference type="InterPro" id="IPR014016">
    <property type="entry name" value="UvrD-like_ATP-bd"/>
</dbReference>
<evidence type="ECO:0000259" key="18">
    <source>
        <dbReference type="PROSITE" id="PS51198"/>
    </source>
</evidence>
<keyword evidence="1" id="KW-0540">Nuclease</keyword>
<comment type="catalytic activity">
    <reaction evidence="15">
        <text>ATP + H2O = ADP + phosphate + H(+)</text>
        <dbReference type="Rhea" id="RHEA:13065"/>
        <dbReference type="ChEBI" id="CHEBI:15377"/>
        <dbReference type="ChEBI" id="CHEBI:15378"/>
        <dbReference type="ChEBI" id="CHEBI:30616"/>
        <dbReference type="ChEBI" id="CHEBI:43474"/>
        <dbReference type="ChEBI" id="CHEBI:456216"/>
        <dbReference type="EC" id="5.6.2.4"/>
    </reaction>
</comment>
<feature type="region of interest" description="Disordered" evidence="17">
    <location>
        <begin position="874"/>
        <end position="902"/>
    </location>
</feature>
<evidence type="ECO:0000256" key="16">
    <source>
        <dbReference type="PROSITE-ProRule" id="PRU00560"/>
    </source>
</evidence>
<dbReference type="GO" id="GO:0008854">
    <property type="term" value="F:exodeoxyribonuclease V activity"/>
    <property type="evidence" value="ECO:0007669"/>
    <property type="project" value="InterPro"/>
</dbReference>
<evidence type="ECO:0000313" key="21">
    <source>
        <dbReference type="Proteomes" id="UP000035036"/>
    </source>
</evidence>
<evidence type="ECO:0000256" key="4">
    <source>
        <dbReference type="ARBA" id="ARBA00022763"/>
    </source>
</evidence>
<dbReference type="HAMAP" id="MF_01485">
    <property type="entry name" value="RecB"/>
    <property type="match status" value="1"/>
</dbReference>
<dbReference type="SUPFAM" id="SSF52540">
    <property type="entry name" value="P-loop containing nucleoside triphosphate hydrolases"/>
    <property type="match status" value="1"/>
</dbReference>
<reference evidence="20 21" key="1">
    <citation type="journal article" date="2015" name="Genome Announc.">
        <title>Genomes of Geoalkalibacter ferrihydriticus Z-0531T and Geoalkalibacter subterraneus Red1T, Two Haloalkaliphilic Metal-Reducing Deltaproteobacteria.</title>
        <authorList>
            <person name="Badalamenti J.P."/>
            <person name="Krajmalnik-Brown R."/>
            <person name="Torres C.I."/>
            <person name="Bond D.R."/>
        </authorList>
    </citation>
    <scope>NUCLEOTIDE SEQUENCE [LARGE SCALE GENOMIC DNA]</scope>
    <source>
        <strain evidence="20 21">Red1</strain>
    </source>
</reference>
<protein>
    <recommendedName>
        <fullName evidence="14">DNA 3'-5' helicase</fullName>
        <ecNumber evidence="14">5.6.2.4</ecNumber>
    </recommendedName>
</protein>
<dbReference type="GO" id="GO:0000725">
    <property type="term" value="P:recombinational repair"/>
    <property type="evidence" value="ECO:0007669"/>
    <property type="project" value="TreeGrafter"/>
</dbReference>
<keyword evidence="9" id="KW-0460">Magnesium</keyword>
<organism evidence="20 21">
    <name type="scientific">Geoalkalibacter subterraneus</name>
    <dbReference type="NCBI Taxonomy" id="483547"/>
    <lineage>
        <taxon>Bacteria</taxon>
        <taxon>Pseudomonadati</taxon>
        <taxon>Thermodesulfobacteriota</taxon>
        <taxon>Desulfuromonadia</taxon>
        <taxon>Desulfuromonadales</taxon>
        <taxon>Geoalkalibacteraceae</taxon>
        <taxon>Geoalkalibacter</taxon>
    </lineage>
</organism>
<evidence type="ECO:0000256" key="17">
    <source>
        <dbReference type="SAM" id="MobiDB-lite"/>
    </source>
</evidence>
<feature type="domain" description="UvrD-like helicase C-terminal" evidence="19">
    <location>
        <begin position="480"/>
        <end position="745"/>
    </location>
</feature>
<accession>A0A0B5FSN0</accession>